<dbReference type="InterPro" id="IPR031616">
    <property type="entry name" value="BsrE-like"/>
</dbReference>
<reference evidence="3" key="1">
    <citation type="journal article" date="2019" name="Int. J. Syst. Evol. Microbiol.">
        <title>The Global Catalogue of Microorganisms (GCM) 10K type strain sequencing project: providing services to taxonomists for standard genome sequencing and annotation.</title>
        <authorList>
            <consortium name="The Broad Institute Genomics Platform"/>
            <consortium name="The Broad Institute Genome Sequencing Center for Infectious Disease"/>
            <person name="Wu L."/>
            <person name="Ma J."/>
        </authorList>
    </citation>
    <scope>NUCLEOTIDE SEQUENCE [LARGE SCALE GENOMIC DNA]</scope>
    <source>
        <strain evidence="3">DT43</strain>
    </source>
</reference>
<dbReference type="RefSeq" id="WP_269747753.1">
    <property type="nucleotide sequence ID" value="NZ_JBHSOJ010000016.1"/>
</dbReference>
<dbReference type="Proteomes" id="UP001596110">
    <property type="component" value="Unassembled WGS sequence"/>
</dbReference>
<name>A0ABW0UF17_9STRE</name>
<comment type="caution">
    <text evidence="2">The sequence shown here is derived from an EMBL/GenBank/DDBJ whole genome shotgun (WGS) entry which is preliminary data.</text>
</comment>
<proteinExistence type="predicted"/>
<dbReference type="Pfam" id="PF16935">
    <property type="entry name" value="Hol_Tox"/>
    <property type="match status" value="1"/>
</dbReference>
<gene>
    <name evidence="2" type="ORF">ACFPQ3_07540</name>
</gene>
<accession>A0ABW0UF17</accession>
<dbReference type="EMBL" id="JBHSOJ010000016">
    <property type="protein sequence ID" value="MFC5631429.1"/>
    <property type="molecule type" value="Genomic_DNA"/>
</dbReference>
<keyword evidence="1" id="KW-0472">Membrane</keyword>
<evidence type="ECO:0000256" key="1">
    <source>
        <dbReference type="SAM" id="Phobius"/>
    </source>
</evidence>
<protein>
    <submittedName>
        <fullName evidence="2">Holin-like toxin</fullName>
    </submittedName>
</protein>
<keyword evidence="1" id="KW-0812">Transmembrane</keyword>
<keyword evidence="1" id="KW-1133">Transmembrane helix</keyword>
<sequence length="28" mass="3268">MSVYEALELMVNFGILLLTLLSYIHKKK</sequence>
<keyword evidence="3" id="KW-1185">Reference proteome</keyword>
<organism evidence="2 3">
    <name type="scientific">Streptococcus caledonicus</name>
    <dbReference type="NCBI Taxonomy" id="2614158"/>
    <lineage>
        <taxon>Bacteria</taxon>
        <taxon>Bacillati</taxon>
        <taxon>Bacillota</taxon>
        <taxon>Bacilli</taxon>
        <taxon>Lactobacillales</taxon>
        <taxon>Streptococcaceae</taxon>
        <taxon>Streptococcus</taxon>
    </lineage>
</organism>
<evidence type="ECO:0000313" key="3">
    <source>
        <dbReference type="Proteomes" id="UP001596110"/>
    </source>
</evidence>
<feature type="transmembrane region" description="Helical" evidence="1">
    <location>
        <begin position="6"/>
        <end position="24"/>
    </location>
</feature>
<evidence type="ECO:0000313" key="2">
    <source>
        <dbReference type="EMBL" id="MFC5631429.1"/>
    </source>
</evidence>